<evidence type="ECO:0000313" key="3">
    <source>
        <dbReference type="EMBL" id="KLD98734.1"/>
    </source>
</evidence>
<dbReference type="PANTHER" id="PTHR43861">
    <property type="entry name" value="TRANS-ACONITATE 2-METHYLTRANSFERASE-RELATED"/>
    <property type="match status" value="1"/>
</dbReference>
<accession>A0A0G9JYU7</accession>
<keyword evidence="1 3" id="KW-0808">Transferase</keyword>
<dbReference type="Proteomes" id="UP000035514">
    <property type="component" value="Unassembled WGS sequence"/>
</dbReference>
<dbReference type="CDD" id="cd02440">
    <property type="entry name" value="AdoMet_MTases"/>
    <property type="match status" value="1"/>
</dbReference>
<dbReference type="RefSeq" id="WP_046996889.1">
    <property type="nucleotide sequence ID" value="NZ_JAIQ01000112.1"/>
</dbReference>
<proteinExistence type="predicted"/>
<dbReference type="PATRIC" id="fig|1447256.3.peg.1534"/>
<feature type="domain" description="Methyltransferase" evidence="2">
    <location>
        <begin position="38"/>
        <end position="165"/>
    </location>
</feature>
<sequence length="203" mass="23348">MSRFDERAKDWDKKQTTLDKSDACINHLKEKIDFSNIKNILDYGCGTGLIAFNLVEKNNQVLGLDNSYGMIEEFNKKVKEKNLSNIKAKKHNILEEDLPKNSFDLIVISMSLHHIEDIDMFFKKSFEALKNGGYICVNDLDKEDGSFHAKHNNEGVYHFGFSKDELVETAKKIGFSDSSFDIVYIFERENGNFPIFNFIAKKA</sequence>
<dbReference type="InterPro" id="IPR029063">
    <property type="entry name" value="SAM-dependent_MTases_sf"/>
</dbReference>
<dbReference type="GO" id="GO:0008168">
    <property type="term" value="F:methyltransferase activity"/>
    <property type="evidence" value="ECO:0007669"/>
    <property type="project" value="UniProtKB-KW"/>
</dbReference>
<evidence type="ECO:0000259" key="2">
    <source>
        <dbReference type="Pfam" id="PF13847"/>
    </source>
</evidence>
<keyword evidence="3" id="KW-0489">Methyltransferase</keyword>
<dbReference type="Pfam" id="PF13847">
    <property type="entry name" value="Methyltransf_31"/>
    <property type="match status" value="1"/>
</dbReference>
<name>A0A0G9JYU7_9BACT</name>
<organism evidence="3 4">
    <name type="scientific">Aliarcobacter butzleri L348</name>
    <dbReference type="NCBI Taxonomy" id="1447256"/>
    <lineage>
        <taxon>Bacteria</taxon>
        <taxon>Pseudomonadati</taxon>
        <taxon>Campylobacterota</taxon>
        <taxon>Epsilonproteobacteria</taxon>
        <taxon>Campylobacterales</taxon>
        <taxon>Arcobacteraceae</taxon>
        <taxon>Aliarcobacter</taxon>
    </lineage>
</organism>
<evidence type="ECO:0000313" key="4">
    <source>
        <dbReference type="Proteomes" id="UP000035514"/>
    </source>
</evidence>
<dbReference type="AlphaFoldDB" id="A0A0G9JYU7"/>
<dbReference type="PANTHER" id="PTHR43861:SF3">
    <property type="entry name" value="PUTATIVE (AFU_ORTHOLOGUE AFUA_2G14390)-RELATED"/>
    <property type="match status" value="1"/>
</dbReference>
<dbReference type="EMBL" id="JAIQ01000112">
    <property type="protein sequence ID" value="KLD98734.1"/>
    <property type="molecule type" value="Genomic_DNA"/>
</dbReference>
<reference evidence="3 4" key="1">
    <citation type="submission" date="2014-01" db="EMBL/GenBank/DDBJ databases">
        <title>Development of a Comparative Genomic Fingerprinting Assay for High Resolution Genotyping of Arcobacter butzleri.</title>
        <authorList>
            <person name="Webb A.L."/>
            <person name="Inglis G.D."/>
            <person name="Kruczkiewicz P."/>
            <person name="Selinger L.B."/>
            <person name="Taboada E.N."/>
        </authorList>
    </citation>
    <scope>NUCLEOTIDE SEQUENCE [LARGE SCALE GENOMIC DNA]</scope>
    <source>
        <strain evidence="3 4">L348</strain>
    </source>
</reference>
<gene>
    <name evidence="3" type="ORF">AA20_07875</name>
</gene>
<dbReference type="InterPro" id="IPR025714">
    <property type="entry name" value="Methyltranfer_dom"/>
</dbReference>
<evidence type="ECO:0000256" key="1">
    <source>
        <dbReference type="ARBA" id="ARBA00022679"/>
    </source>
</evidence>
<dbReference type="Gene3D" id="3.40.50.150">
    <property type="entry name" value="Vaccinia Virus protein VP39"/>
    <property type="match status" value="1"/>
</dbReference>
<dbReference type="SUPFAM" id="SSF53335">
    <property type="entry name" value="S-adenosyl-L-methionine-dependent methyltransferases"/>
    <property type="match status" value="1"/>
</dbReference>
<dbReference type="GO" id="GO:0032259">
    <property type="term" value="P:methylation"/>
    <property type="evidence" value="ECO:0007669"/>
    <property type="project" value="UniProtKB-KW"/>
</dbReference>
<comment type="caution">
    <text evidence="3">The sequence shown here is derived from an EMBL/GenBank/DDBJ whole genome shotgun (WGS) entry which is preliminary data.</text>
</comment>
<protein>
    <submittedName>
        <fullName evidence="3">Methyltransferase</fullName>
    </submittedName>
</protein>